<gene>
    <name evidence="7" type="primary">mtlD</name>
    <name evidence="10" type="ORF">KHA97_01565</name>
</gene>
<evidence type="ECO:0000313" key="11">
    <source>
        <dbReference type="Proteomes" id="UP000681414"/>
    </source>
</evidence>
<dbReference type="SUPFAM" id="SSF48179">
    <property type="entry name" value="6-phosphogluconate dehydrogenase C-terminal domain-like"/>
    <property type="match status" value="1"/>
</dbReference>
<feature type="binding site" evidence="7">
    <location>
        <begin position="3"/>
        <end position="14"/>
    </location>
    <ligand>
        <name>NAD(+)</name>
        <dbReference type="ChEBI" id="CHEBI:57540"/>
    </ligand>
</feature>
<evidence type="ECO:0000256" key="2">
    <source>
        <dbReference type="ARBA" id="ARBA00012939"/>
    </source>
</evidence>
<evidence type="ECO:0000259" key="8">
    <source>
        <dbReference type="Pfam" id="PF01232"/>
    </source>
</evidence>
<evidence type="ECO:0000256" key="7">
    <source>
        <dbReference type="HAMAP-Rule" id="MF_00196"/>
    </source>
</evidence>
<accession>A0A942YES4</accession>
<dbReference type="GO" id="GO:0019592">
    <property type="term" value="P:mannitol catabolic process"/>
    <property type="evidence" value="ECO:0007669"/>
    <property type="project" value="TreeGrafter"/>
</dbReference>
<evidence type="ECO:0000256" key="5">
    <source>
        <dbReference type="ARBA" id="ARBA00023027"/>
    </source>
</evidence>
<dbReference type="NCBIfam" id="NF002652">
    <property type="entry name" value="PRK02318.2-5"/>
    <property type="match status" value="1"/>
</dbReference>
<protein>
    <recommendedName>
        <fullName evidence="3 7">Mannitol-1-phosphate 5-dehydrogenase</fullName>
        <ecNumber evidence="2 7">1.1.1.17</ecNumber>
    </recommendedName>
</protein>
<reference evidence="10 11" key="1">
    <citation type="submission" date="2021-05" db="EMBL/GenBank/DDBJ databases">
        <title>Novel Bacillus species.</title>
        <authorList>
            <person name="Liu G."/>
        </authorList>
    </citation>
    <scope>NUCLEOTIDE SEQUENCE [LARGE SCALE GENOMIC DNA]</scope>
    <source>
        <strain evidence="11">FJAT-49780</strain>
    </source>
</reference>
<dbReference type="PANTHER" id="PTHR30524">
    <property type="entry name" value="MANNITOL-1-PHOSPHATE 5-DEHYDROGENASE"/>
    <property type="match status" value="1"/>
</dbReference>
<name>A0A942YES4_9BACI</name>
<dbReference type="PANTHER" id="PTHR30524:SF0">
    <property type="entry name" value="ALTRONATE OXIDOREDUCTASE-RELATED"/>
    <property type="match status" value="1"/>
</dbReference>
<dbReference type="NCBIfam" id="NF002650">
    <property type="entry name" value="PRK02318.2-2"/>
    <property type="match status" value="1"/>
</dbReference>
<dbReference type="NCBIfam" id="NF002649">
    <property type="entry name" value="PRK02318.2-1"/>
    <property type="match status" value="1"/>
</dbReference>
<dbReference type="InterPro" id="IPR023028">
    <property type="entry name" value="Mannitol_1_phos_5_DH"/>
</dbReference>
<dbReference type="InterPro" id="IPR000669">
    <property type="entry name" value="Mannitol_DH"/>
</dbReference>
<dbReference type="Pfam" id="PF08125">
    <property type="entry name" value="Mannitol_dh_C"/>
    <property type="match status" value="1"/>
</dbReference>
<dbReference type="InterPro" id="IPR008927">
    <property type="entry name" value="6-PGluconate_DH-like_C_sf"/>
</dbReference>
<keyword evidence="4 7" id="KW-0560">Oxidoreductase</keyword>
<dbReference type="Pfam" id="PF01232">
    <property type="entry name" value="Mannitol_dh"/>
    <property type="match status" value="1"/>
</dbReference>
<evidence type="ECO:0000256" key="1">
    <source>
        <dbReference type="ARBA" id="ARBA00006541"/>
    </source>
</evidence>
<evidence type="ECO:0000313" key="10">
    <source>
        <dbReference type="EMBL" id="MBS4193757.1"/>
    </source>
</evidence>
<dbReference type="GO" id="GO:0005829">
    <property type="term" value="C:cytosol"/>
    <property type="evidence" value="ECO:0007669"/>
    <property type="project" value="TreeGrafter"/>
</dbReference>
<dbReference type="AlphaFoldDB" id="A0A942YES4"/>
<comment type="caution">
    <text evidence="10">The sequence shown here is derived from an EMBL/GenBank/DDBJ whole genome shotgun (WGS) entry which is preliminary data.</text>
</comment>
<dbReference type="RefSeq" id="WP_213122999.1">
    <property type="nucleotide sequence ID" value="NZ_JAGYPG010000001.1"/>
</dbReference>
<dbReference type="NCBIfam" id="NF002646">
    <property type="entry name" value="PRK02318.1-2"/>
    <property type="match status" value="1"/>
</dbReference>
<keyword evidence="11" id="KW-1185">Reference proteome</keyword>
<dbReference type="HAMAP" id="MF_00196">
    <property type="entry name" value="Mannitol_dehydrog"/>
    <property type="match status" value="1"/>
</dbReference>
<evidence type="ECO:0000256" key="4">
    <source>
        <dbReference type="ARBA" id="ARBA00023002"/>
    </source>
</evidence>
<dbReference type="EC" id="1.1.1.17" evidence="2 7"/>
<comment type="catalytic activity">
    <reaction evidence="6 7">
        <text>D-mannitol 1-phosphate + NAD(+) = beta-D-fructose 6-phosphate + NADH + H(+)</text>
        <dbReference type="Rhea" id="RHEA:19661"/>
        <dbReference type="ChEBI" id="CHEBI:15378"/>
        <dbReference type="ChEBI" id="CHEBI:57540"/>
        <dbReference type="ChEBI" id="CHEBI:57634"/>
        <dbReference type="ChEBI" id="CHEBI:57945"/>
        <dbReference type="ChEBI" id="CHEBI:61381"/>
        <dbReference type="EC" id="1.1.1.17"/>
    </reaction>
</comment>
<organism evidence="10 11">
    <name type="scientific">Lederbergia citri</name>
    <dbReference type="NCBI Taxonomy" id="2833580"/>
    <lineage>
        <taxon>Bacteria</taxon>
        <taxon>Bacillati</taxon>
        <taxon>Bacillota</taxon>
        <taxon>Bacilli</taxon>
        <taxon>Bacillales</taxon>
        <taxon>Bacillaceae</taxon>
        <taxon>Lederbergia</taxon>
    </lineage>
</organism>
<dbReference type="Gene3D" id="3.40.50.720">
    <property type="entry name" value="NAD(P)-binding Rossmann-like Domain"/>
    <property type="match status" value="1"/>
</dbReference>
<evidence type="ECO:0000256" key="3">
    <source>
        <dbReference type="ARBA" id="ARBA00016219"/>
    </source>
</evidence>
<dbReference type="InterPro" id="IPR036291">
    <property type="entry name" value="NAD(P)-bd_dom_sf"/>
</dbReference>
<evidence type="ECO:0000256" key="6">
    <source>
        <dbReference type="ARBA" id="ARBA00048615"/>
    </source>
</evidence>
<dbReference type="SUPFAM" id="SSF51735">
    <property type="entry name" value="NAD(P)-binding Rossmann-fold domains"/>
    <property type="match status" value="1"/>
</dbReference>
<dbReference type="EMBL" id="JAGYPG010000001">
    <property type="protein sequence ID" value="MBS4193757.1"/>
    <property type="molecule type" value="Genomic_DNA"/>
</dbReference>
<sequence length="386" mass="43250">MKAVHFGAGNIGRGFIGSLLYQSGFETCFIDVNNEIVDALNQNKQYIVKLANPSHDEMIVKNVHAINSANNQEAAIEAIANADIVTTAVGPNILPYIAGLLAEGLKRRLGDSEKPLNIIACENMIGGSTFLKEKVYEKLNEIEKDHFSASFGFLDAAVDRIVPNQVNEDLLMVSVEPFYEWIVDETNIVGEKPPVKGIIFVDDLTPFIERKLFTVNTGHAAAAYFGYLAGAQTIANVLENKQIHSLVEQTLQETGKLLIAKYHFDKKLHEDYIQKIIGRFSNPLIHDEVTRVGRSPIRKLGANDRLVGPARQYTELFGETPTYLIKGIAAALHFDYEDDLEAMQIQETIKFDGIEKAIEKYTQLKQESILFKEIVKQYKEVHINRL</sequence>
<comment type="similarity">
    <text evidence="1 7">Belongs to the mannitol dehydrogenase family.</text>
</comment>
<dbReference type="InterPro" id="IPR013328">
    <property type="entry name" value="6PGD_dom2"/>
</dbReference>
<proteinExistence type="inferred from homology"/>
<evidence type="ECO:0000259" key="9">
    <source>
        <dbReference type="Pfam" id="PF08125"/>
    </source>
</evidence>
<keyword evidence="5 7" id="KW-0520">NAD</keyword>
<dbReference type="NCBIfam" id="NF002647">
    <property type="entry name" value="PRK02318.1-3"/>
    <property type="match status" value="1"/>
</dbReference>
<feature type="domain" description="Mannitol dehydrogenase N-terminal" evidence="8">
    <location>
        <begin position="1"/>
        <end position="196"/>
    </location>
</feature>
<dbReference type="GO" id="GO:0008926">
    <property type="term" value="F:mannitol-1-phosphate 5-dehydrogenase activity"/>
    <property type="evidence" value="ECO:0007669"/>
    <property type="project" value="UniProtKB-UniRule"/>
</dbReference>
<dbReference type="InterPro" id="IPR013118">
    <property type="entry name" value="Mannitol_DH_C"/>
</dbReference>
<dbReference type="PRINTS" id="PR00084">
    <property type="entry name" value="MTLDHDRGNASE"/>
</dbReference>
<feature type="domain" description="Mannitol dehydrogenase C-terminal" evidence="9">
    <location>
        <begin position="203"/>
        <end position="381"/>
    </location>
</feature>
<dbReference type="Proteomes" id="UP000681414">
    <property type="component" value="Unassembled WGS sequence"/>
</dbReference>
<dbReference type="InterPro" id="IPR013131">
    <property type="entry name" value="Mannitol_DH_N"/>
</dbReference>
<dbReference type="Gene3D" id="1.10.1040.10">
    <property type="entry name" value="N-(1-d-carboxylethyl)-l-norvaline Dehydrogenase, domain 2"/>
    <property type="match status" value="1"/>
</dbReference>